<name>A0A3G4VLM1_9VIBR</name>
<dbReference type="EMBL" id="CP033579">
    <property type="protein sequence ID" value="AYV25079.1"/>
    <property type="molecule type" value="Genomic_DNA"/>
</dbReference>
<evidence type="ECO:0000313" key="1">
    <source>
        <dbReference type="EMBL" id="AYV25079.1"/>
    </source>
</evidence>
<geneLocation type="plasmid" evidence="1">
    <name>unnamed</name>
</geneLocation>
<evidence type="ECO:0000313" key="2">
    <source>
        <dbReference type="Proteomes" id="UP000279760"/>
    </source>
</evidence>
<reference evidence="1 2" key="1">
    <citation type="submission" date="2018-11" db="EMBL/GenBank/DDBJ databases">
        <title>Complete Genome Sequence of Vbrio mediterranei 117-T6: a Potential Pathogen Bacteria Isolated from the Conchocelis of Pyropia.</title>
        <authorList>
            <person name="Liu Q."/>
        </authorList>
    </citation>
    <scope>NUCLEOTIDE SEQUENCE [LARGE SCALE GENOMIC DNA]</scope>
    <source>
        <strain evidence="1 2">117-T6</strain>
        <plasmid evidence="1 2">unnamed</plasmid>
    </source>
</reference>
<keyword evidence="1" id="KW-0614">Plasmid</keyword>
<dbReference type="AlphaFoldDB" id="A0A3G4VLM1"/>
<accession>A0A3G4VLM1</accession>
<gene>
    <name evidence="1" type="ORF">ECB94_27685</name>
</gene>
<dbReference type="Proteomes" id="UP000279760">
    <property type="component" value="Plasmid unnamed"/>
</dbReference>
<organism evidence="1 2">
    <name type="scientific">Vibrio mediterranei</name>
    <dbReference type="NCBI Taxonomy" id="689"/>
    <lineage>
        <taxon>Bacteria</taxon>
        <taxon>Pseudomonadati</taxon>
        <taxon>Pseudomonadota</taxon>
        <taxon>Gammaproteobacteria</taxon>
        <taxon>Vibrionales</taxon>
        <taxon>Vibrionaceae</taxon>
        <taxon>Vibrio</taxon>
    </lineage>
</organism>
<sequence>MSIFKYRHFKYDFITWVVRWYCKYGISYRELEEVPNERGVNVDHDNLSMGSTICSTHSREGQMVLASARQGGLEG</sequence>
<protein>
    <submittedName>
        <fullName evidence="1">IS6 family transposase</fullName>
    </submittedName>
</protein>
<proteinExistence type="predicted"/>